<comment type="caution">
    <text evidence="1">The sequence shown here is derived from an EMBL/GenBank/DDBJ whole genome shotgun (WGS) entry which is preliminary data.</text>
</comment>
<evidence type="ECO:0000313" key="1">
    <source>
        <dbReference type="EMBL" id="KAK7507633.1"/>
    </source>
</evidence>
<name>A0ABD0M8Q9_9CAEN</name>
<keyword evidence="2" id="KW-1185">Reference proteome</keyword>
<evidence type="ECO:0000313" key="2">
    <source>
        <dbReference type="Proteomes" id="UP001519460"/>
    </source>
</evidence>
<protein>
    <submittedName>
        <fullName evidence="1">Uncharacterized protein</fullName>
    </submittedName>
</protein>
<reference evidence="1 2" key="1">
    <citation type="journal article" date="2023" name="Sci. Data">
        <title>Genome assembly of the Korean intertidal mud-creeper Batillaria attramentaria.</title>
        <authorList>
            <person name="Patra A.K."/>
            <person name="Ho P.T."/>
            <person name="Jun S."/>
            <person name="Lee S.J."/>
            <person name="Kim Y."/>
            <person name="Won Y.J."/>
        </authorList>
    </citation>
    <scope>NUCLEOTIDE SEQUENCE [LARGE SCALE GENOMIC DNA]</scope>
    <source>
        <strain evidence="1">Wonlab-2016</strain>
    </source>
</reference>
<organism evidence="1 2">
    <name type="scientific">Batillaria attramentaria</name>
    <dbReference type="NCBI Taxonomy" id="370345"/>
    <lineage>
        <taxon>Eukaryota</taxon>
        <taxon>Metazoa</taxon>
        <taxon>Spiralia</taxon>
        <taxon>Lophotrochozoa</taxon>
        <taxon>Mollusca</taxon>
        <taxon>Gastropoda</taxon>
        <taxon>Caenogastropoda</taxon>
        <taxon>Sorbeoconcha</taxon>
        <taxon>Cerithioidea</taxon>
        <taxon>Batillariidae</taxon>
        <taxon>Batillaria</taxon>
    </lineage>
</organism>
<proteinExistence type="predicted"/>
<dbReference type="Proteomes" id="UP001519460">
    <property type="component" value="Unassembled WGS sequence"/>
</dbReference>
<accession>A0ABD0M8Q9</accession>
<gene>
    <name evidence="1" type="ORF">BaRGS_00001568</name>
</gene>
<dbReference type="EMBL" id="JACVVK020000004">
    <property type="protein sequence ID" value="KAK7507633.1"/>
    <property type="molecule type" value="Genomic_DNA"/>
</dbReference>
<sequence length="106" mass="12077">MTHENTFLFIFNFNRIRQYRPACDFDADGSLPPLPTAGPAQLNIKSAEVKFFIYTEIGLIRLSPMEATESVGRLSLIWWTNPAHQIGLRTKAQLRPCTTDVRVLKI</sequence>
<dbReference type="AlphaFoldDB" id="A0ABD0M8Q9"/>